<evidence type="ECO:0000256" key="6">
    <source>
        <dbReference type="ARBA" id="ARBA00023170"/>
    </source>
</evidence>
<dbReference type="GeneID" id="108039774"/>
<evidence type="ECO:0000256" key="3">
    <source>
        <dbReference type="ARBA" id="ARBA00022692"/>
    </source>
</evidence>
<evidence type="ECO:0000256" key="1">
    <source>
        <dbReference type="ARBA" id="ARBA00004651"/>
    </source>
</evidence>
<keyword evidence="7" id="KW-0325">Glycoprotein</keyword>
<accession>A0ABM5GZU2</accession>
<dbReference type="Gene3D" id="1.10.287.70">
    <property type="match status" value="1"/>
</dbReference>
<organism evidence="10 11">
    <name type="scientific">Drosophila rhopaloa</name>
    <name type="common">Fruit fly</name>
    <dbReference type="NCBI Taxonomy" id="1041015"/>
    <lineage>
        <taxon>Eukaryota</taxon>
        <taxon>Metazoa</taxon>
        <taxon>Ecdysozoa</taxon>
        <taxon>Arthropoda</taxon>
        <taxon>Hexapoda</taxon>
        <taxon>Insecta</taxon>
        <taxon>Pterygota</taxon>
        <taxon>Neoptera</taxon>
        <taxon>Endopterygota</taxon>
        <taxon>Diptera</taxon>
        <taxon>Brachycera</taxon>
        <taxon>Muscomorpha</taxon>
        <taxon>Ephydroidea</taxon>
        <taxon>Drosophilidae</taxon>
        <taxon>Drosophila</taxon>
        <taxon>Sophophora</taxon>
    </lineage>
</organism>
<comment type="subcellular location">
    <subcellularLocation>
        <location evidence="1">Cell membrane</location>
        <topology evidence="1">Multi-pass membrane protein</topology>
    </subcellularLocation>
</comment>
<reference evidence="10" key="2">
    <citation type="submission" date="2025-05" db="UniProtKB">
        <authorList>
            <consortium name="EnsemblMetazoa"/>
        </authorList>
    </citation>
    <scope>IDENTIFICATION</scope>
</reference>
<dbReference type="PANTHER" id="PTHR42643:SF39">
    <property type="entry name" value="IONOTROPIC RECEPTOR 56A-RELATED"/>
    <property type="match status" value="1"/>
</dbReference>
<protein>
    <submittedName>
        <fullName evidence="10">Uncharacterized protein</fullName>
    </submittedName>
</protein>
<keyword evidence="4 8" id="KW-1133">Transmembrane helix</keyword>
<keyword evidence="3 8" id="KW-0812">Transmembrane</keyword>
<keyword evidence="6" id="KW-0675">Receptor</keyword>
<evidence type="ECO:0000256" key="7">
    <source>
        <dbReference type="ARBA" id="ARBA00023180"/>
    </source>
</evidence>
<evidence type="ECO:0000256" key="5">
    <source>
        <dbReference type="ARBA" id="ARBA00023136"/>
    </source>
</evidence>
<dbReference type="InterPro" id="IPR052192">
    <property type="entry name" value="Insect_Ionotropic_Sensory_Rcpt"/>
</dbReference>
<feature type="transmembrane region" description="Helical" evidence="8">
    <location>
        <begin position="300"/>
        <end position="320"/>
    </location>
</feature>
<evidence type="ECO:0000313" key="11">
    <source>
        <dbReference type="Proteomes" id="UP001652680"/>
    </source>
</evidence>
<feature type="signal peptide" evidence="9">
    <location>
        <begin position="1"/>
        <end position="20"/>
    </location>
</feature>
<keyword evidence="2" id="KW-1003">Cell membrane</keyword>
<feature type="transmembrane region" description="Helical" evidence="8">
    <location>
        <begin position="354"/>
        <end position="374"/>
    </location>
</feature>
<dbReference type="PANTHER" id="PTHR42643">
    <property type="entry name" value="IONOTROPIC RECEPTOR 20A-RELATED"/>
    <property type="match status" value="1"/>
</dbReference>
<reference evidence="11" key="1">
    <citation type="journal article" date="2021" name="Elife">
        <title>Highly contiguous assemblies of 101 drosophilid genomes.</title>
        <authorList>
            <person name="Kim B.Y."/>
            <person name="Wang J.R."/>
            <person name="Miller D.E."/>
            <person name="Barmina O."/>
            <person name="Delaney E."/>
            <person name="Thompson A."/>
            <person name="Comeault A.A."/>
            <person name="Peede D."/>
            <person name="D'Agostino E.R."/>
            <person name="Pelaez J."/>
            <person name="Aguilar J.M."/>
            <person name="Haji D."/>
            <person name="Matsunaga T."/>
            <person name="Armstrong E.E."/>
            <person name="Zych M."/>
            <person name="Ogawa Y."/>
            <person name="Stamenkovic-Radak M."/>
            <person name="Jelic M."/>
            <person name="Veselinovic M.S."/>
            <person name="Tanaskovic M."/>
            <person name="Eric P."/>
            <person name="Gao J.J."/>
            <person name="Katoh T.K."/>
            <person name="Toda M.J."/>
            <person name="Watabe H."/>
            <person name="Watada M."/>
            <person name="Davis J.S."/>
            <person name="Moyle L.C."/>
            <person name="Manoli G."/>
            <person name="Bertolini E."/>
            <person name="Kostal V."/>
            <person name="Hawley R.S."/>
            <person name="Takahashi A."/>
            <person name="Jones C.D."/>
            <person name="Price D.K."/>
            <person name="Whiteman N."/>
            <person name="Kopp A."/>
            <person name="Matute D.R."/>
            <person name="Petrov D.A."/>
        </authorList>
    </citation>
    <scope>NUCLEOTIDE SEQUENCE [LARGE SCALE GENOMIC DNA]</scope>
</reference>
<evidence type="ECO:0000256" key="2">
    <source>
        <dbReference type="ARBA" id="ARBA00022475"/>
    </source>
</evidence>
<evidence type="ECO:0000256" key="8">
    <source>
        <dbReference type="SAM" id="Phobius"/>
    </source>
</evidence>
<evidence type="ECO:0000256" key="9">
    <source>
        <dbReference type="SAM" id="SignalP"/>
    </source>
</evidence>
<keyword evidence="11" id="KW-1185">Reference proteome</keyword>
<feature type="transmembrane region" description="Helical" evidence="8">
    <location>
        <begin position="542"/>
        <end position="563"/>
    </location>
</feature>
<evidence type="ECO:0000313" key="10">
    <source>
        <dbReference type="EnsemblMetazoa" id="XP_016972349.2"/>
    </source>
</evidence>
<keyword evidence="5 8" id="KW-0472">Membrane</keyword>
<sequence>ITTTMLQFLLASVLFRFVSALNTESTGVIHELNTALQIELNVLIDLEDFSSLNILQRLDVPRIQITSSSEENKDFRICGHFTEQALIIVKLMDFGLDPKVANFLPLFLDELHELHIIFLSVEEPVFLKKDLYTYCYKQGFVNVILVYGKDLFSYLPYPSIQPIKLSNISEYLSTRKSIRNFWGYPIRIFRTKVAPRDFEYFNDQNELVRAGYLFTAVKEFTSRYNATLVNAALPEISNYALYFTLADMLSNKEIDIICYYKELGWPVSSTAPLSILTVNFMVPDAVPISSYFYYSRPFSWTLWLVIVSTVCYGTLALYLSSKAERNDIGMCLLYSLSHILYTCHHKIRNAGWRVMTIHIILTICGFILTNVYLATLSSILTSGLYEEEYDTLEELAKAPYPSLHDEFHWKYFQINPFLPKSLRKNSRSLNYSILTAHRDGLNKNYMYLMGEDRIDLVLKQQYLLKRPRFYKFSQAVGYTLESYCVSKSLPYLDMTSEFMRRLQEHGINIKIRADTFQELIQLGVYTLMRDDEPPTKAFDLEFYYFAFGLWIVGLALSFMVFVVESIK</sequence>
<dbReference type="EnsemblMetazoa" id="XM_017116860.2">
    <property type="protein sequence ID" value="XP_016972349.2"/>
    <property type="gene ID" value="LOC108039774"/>
</dbReference>
<dbReference type="RefSeq" id="XP_016972349.2">
    <property type="nucleotide sequence ID" value="XM_017116860.2"/>
</dbReference>
<keyword evidence="9" id="KW-0732">Signal</keyword>
<evidence type="ECO:0000256" key="4">
    <source>
        <dbReference type="ARBA" id="ARBA00022989"/>
    </source>
</evidence>
<proteinExistence type="predicted"/>
<dbReference type="Proteomes" id="UP001652680">
    <property type="component" value="Unassembled WGS sequence"/>
</dbReference>
<dbReference type="PROSITE" id="PS50890">
    <property type="entry name" value="PUA"/>
    <property type="match status" value="1"/>
</dbReference>
<feature type="chain" id="PRO_5045907774" evidence="9">
    <location>
        <begin position="21"/>
        <end position="567"/>
    </location>
</feature>
<name>A0ABM5GZU2_DRORH</name>